<proteinExistence type="predicted"/>
<dbReference type="OrthoDB" id="424765at2759"/>
<evidence type="ECO:0000313" key="4">
    <source>
        <dbReference type="EMBL" id="CAL4798637.1"/>
    </source>
</evidence>
<accession>A0A9P1DKH5</accession>
<evidence type="ECO:0000313" key="2">
    <source>
        <dbReference type="EMBL" id="CAI4011325.1"/>
    </source>
</evidence>
<feature type="transmembrane region" description="Helical" evidence="1">
    <location>
        <begin position="124"/>
        <end position="145"/>
    </location>
</feature>
<keyword evidence="1" id="KW-1133">Transmembrane helix</keyword>
<dbReference type="EMBL" id="CAMXCT020005079">
    <property type="protein sequence ID" value="CAL1164700.1"/>
    <property type="molecule type" value="Genomic_DNA"/>
</dbReference>
<name>A0A9P1DKH5_9DINO</name>
<feature type="transmembrane region" description="Helical" evidence="1">
    <location>
        <begin position="743"/>
        <end position="771"/>
    </location>
</feature>
<evidence type="ECO:0000313" key="3">
    <source>
        <dbReference type="EMBL" id="CAL1164700.1"/>
    </source>
</evidence>
<comment type="caution">
    <text evidence="2">The sequence shown here is derived from an EMBL/GenBank/DDBJ whole genome shotgun (WGS) entry which is preliminary data.</text>
</comment>
<gene>
    <name evidence="2" type="ORF">C1SCF055_LOCUS36503</name>
</gene>
<feature type="transmembrane region" description="Helical" evidence="1">
    <location>
        <begin position="344"/>
        <end position="368"/>
    </location>
</feature>
<reference evidence="3" key="2">
    <citation type="submission" date="2024-04" db="EMBL/GenBank/DDBJ databases">
        <authorList>
            <person name="Chen Y."/>
            <person name="Shah S."/>
            <person name="Dougan E. K."/>
            <person name="Thang M."/>
            <person name="Chan C."/>
        </authorList>
    </citation>
    <scope>NUCLEOTIDE SEQUENCE [LARGE SCALE GENOMIC DNA]</scope>
</reference>
<keyword evidence="1" id="KW-0472">Membrane</keyword>
<organism evidence="2">
    <name type="scientific">Cladocopium goreaui</name>
    <dbReference type="NCBI Taxonomy" id="2562237"/>
    <lineage>
        <taxon>Eukaryota</taxon>
        <taxon>Sar</taxon>
        <taxon>Alveolata</taxon>
        <taxon>Dinophyceae</taxon>
        <taxon>Suessiales</taxon>
        <taxon>Symbiodiniaceae</taxon>
        <taxon>Cladocopium</taxon>
    </lineage>
</organism>
<feature type="transmembrane region" description="Helical" evidence="1">
    <location>
        <begin position="82"/>
        <end position="103"/>
    </location>
</feature>
<reference evidence="2" key="1">
    <citation type="submission" date="2022-10" db="EMBL/GenBank/DDBJ databases">
        <authorList>
            <person name="Chen Y."/>
            <person name="Dougan E. K."/>
            <person name="Chan C."/>
            <person name="Rhodes N."/>
            <person name="Thang M."/>
        </authorList>
    </citation>
    <scope>NUCLEOTIDE SEQUENCE</scope>
</reference>
<feature type="non-terminal residue" evidence="2">
    <location>
        <position position="795"/>
    </location>
</feature>
<keyword evidence="5" id="KW-1185">Reference proteome</keyword>
<dbReference type="EMBL" id="CAMXCT010005079">
    <property type="protein sequence ID" value="CAI4011325.1"/>
    <property type="molecule type" value="Genomic_DNA"/>
</dbReference>
<sequence length="795" mass="85686">VHAAFVTQADYDLARDASLKTAEVCEDFEVLDAEQKARAKENLQLSSAGNILRTLLEEAADAEEIAELFIAKAQEPAFAVQIAGPLVASFVLMILYFTCCCWCGCCRYCRCCKRDWQCGRCGKLIFFVLLVGIGLALTVAAFLALTGLDAAVDGVERTACASAQLMNTTLQGGQPDLAFLGLLPILEILQSLSDSLSPDSDFICDLKGVIDNTQDISQAVYLASQTKSLLYDMMTLPANQIPTDSGGDSLLHECKLCSELSSVLGPAIAALDGSVATALKRAREEVNTQLSGSKLQELQANFETMSAPVDQFKVSLKSFLGPLIEEDLLDTVKAQMDTAGRGGAASFAILALLLTACGLLTVFCWCCTTPGNPKARVHRCACCTWCCGCWYLFLAFLVGGLLNLVVVPLSSFCLILEDLDGEILQDISAAANLNLTGAVGNMAISLVENCLNPPPNADVNPVLLDIITTTNSDGTTVSMNEAIVGTVTSQITKQFDAISLDTGGLALADTEELQMLIGTLRNLSMDEMMLPAESLASNSDYTAMLAEERLRNYLITSTSCTDGTFYGIDSFVANLSNYGTLETHSSCAKKVTCSGTQQNACDAANRFIDLKQKLLSVETFKCKYFKDALGQKCDLLSMTYDANTGTYANDCFLADGTLEKLEEFCTLQEFTSVVTSFATQIDLAMGRVDRVTPAALQKINVQLKSLVNQYLLVPIGRIVDGVTCDFMAKQYGNFVDGMCFRGVWGFTAIVASYVAAAVLTVFLVIVMYLIWRFALDSYEAEMGMSGMGLRAPDRE</sequence>
<feature type="transmembrane region" description="Helical" evidence="1">
    <location>
        <begin position="380"/>
        <end position="406"/>
    </location>
</feature>
<dbReference type="AlphaFoldDB" id="A0A9P1DKH5"/>
<evidence type="ECO:0000313" key="5">
    <source>
        <dbReference type="Proteomes" id="UP001152797"/>
    </source>
</evidence>
<evidence type="ECO:0000256" key="1">
    <source>
        <dbReference type="SAM" id="Phobius"/>
    </source>
</evidence>
<dbReference type="Proteomes" id="UP001152797">
    <property type="component" value="Unassembled WGS sequence"/>
</dbReference>
<keyword evidence="1" id="KW-0812">Transmembrane</keyword>
<protein>
    <submittedName>
        <fullName evidence="4">Phosphoserine phosphatase</fullName>
    </submittedName>
</protein>
<dbReference type="EMBL" id="CAMXCT030005079">
    <property type="protein sequence ID" value="CAL4798637.1"/>
    <property type="molecule type" value="Genomic_DNA"/>
</dbReference>